<evidence type="ECO:0000313" key="4">
    <source>
        <dbReference type="Proteomes" id="UP000446658"/>
    </source>
</evidence>
<protein>
    <submittedName>
        <fullName evidence="3">DUF262 domain-containing protein</fullName>
    </submittedName>
</protein>
<reference evidence="3 4" key="1">
    <citation type="submission" date="2019-11" db="EMBL/GenBank/DDBJ databases">
        <title>Draft genome sequence of Paludibacterium sp. dN18-1.</title>
        <authorList>
            <person name="Im W.-T."/>
        </authorList>
    </citation>
    <scope>NUCLEOTIDE SEQUENCE [LARGE SCALE GENOMIC DNA]</scope>
    <source>
        <strain evidence="4">dN 18-1</strain>
    </source>
</reference>
<dbReference type="PANTHER" id="PTHR39639">
    <property type="entry name" value="CHROMOSOME 16, WHOLE GENOME SHOTGUN SEQUENCE"/>
    <property type="match status" value="1"/>
</dbReference>
<name>A0A844GDZ1_9NEIS</name>
<feature type="region of interest" description="Disordered" evidence="1">
    <location>
        <begin position="1"/>
        <end position="22"/>
    </location>
</feature>
<dbReference type="AlphaFoldDB" id="A0A844GDZ1"/>
<organism evidence="3 4">
    <name type="scientific">Paludibacterium denitrificans</name>
    <dbReference type="NCBI Taxonomy" id="2675226"/>
    <lineage>
        <taxon>Bacteria</taxon>
        <taxon>Pseudomonadati</taxon>
        <taxon>Pseudomonadota</taxon>
        <taxon>Betaproteobacteria</taxon>
        <taxon>Neisseriales</taxon>
        <taxon>Chromobacteriaceae</taxon>
        <taxon>Paludibacterium</taxon>
    </lineage>
</organism>
<evidence type="ECO:0000313" key="3">
    <source>
        <dbReference type="EMBL" id="MTD33438.1"/>
    </source>
</evidence>
<comment type="caution">
    <text evidence="3">The sequence shown here is derived from an EMBL/GenBank/DDBJ whole genome shotgun (WGS) entry which is preliminary data.</text>
</comment>
<dbReference type="PANTHER" id="PTHR39639:SF1">
    <property type="entry name" value="DUF262 DOMAIN-CONTAINING PROTEIN"/>
    <property type="match status" value="1"/>
</dbReference>
<dbReference type="RefSeq" id="WP_230370367.1">
    <property type="nucleotide sequence ID" value="NZ_WLYX01000001.1"/>
</dbReference>
<dbReference type="InterPro" id="IPR004919">
    <property type="entry name" value="GmrSD_N"/>
</dbReference>
<keyword evidence="4" id="KW-1185">Reference proteome</keyword>
<dbReference type="EMBL" id="WLYX01000001">
    <property type="protein sequence ID" value="MTD33438.1"/>
    <property type="molecule type" value="Genomic_DNA"/>
</dbReference>
<accession>A0A844GDZ1</accession>
<sequence length="362" mass="42286">MNDEKPIFEPELDSDAPDPDEVPIRDRRVVTQPYDLAVDSLVEQIKGGTIFLRPLSERPSFQRRYVWTDVLASRLIESILLNVPIPPCYLSQNDDFELDVIDGQQRLFSLYRYLNNQFSLTALEVLAELNGKRFFEIEHKLQRQIRTHTLRCVLITNESHPEIKFDIFERLNTNTAPLNAQELRNCIYRGALNSLIKELVEDKKWLEVLGKKEADRRMRDEELILRFFAFHISGIDGYRTPQKHWLNAVAKEGRGYSPNRISDLRDVWNKAISNSLIWFEPRACFRREGSRVINRALFDLVSSFASQISTADAERIKPQFLVRFNQLLDNGNFQDLISRSVDHTSRTKRRFEMWEDAIGGLV</sequence>
<proteinExistence type="predicted"/>
<dbReference type="Pfam" id="PF03235">
    <property type="entry name" value="GmrSD_N"/>
    <property type="match status" value="1"/>
</dbReference>
<gene>
    <name evidence="3" type="ORF">GKE73_10975</name>
</gene>
<feature type="compositionally biased region" description="Acidic residues" evidence="1">
    <location>
        <begin position="10"/>
        <end position="21"/>
    </location>
</feature>
<dbReference type="Proteomes" id="UP000446658">
    <property type="component" value="Unassembled WGS sequence"/>
</dbReference>
<feature type="domain" description="GmrSD restriction endonucleases N-terminal" evidence="2">
    <location>
        <begin position="57"/>
        <end position="188"/>
    </location>
</feature>
<evidence type="ECO:0000259" key="2">
    <source>
        <dbReference type="Pfam" id="PF03235"/>
    </source>
</evidence>
<evidence type="ECO:0000256" key="1">
    <source>
        <dbReference type="SAM" id="MobiDB-lite"/>
    </source>
</evidence>